<dbReference type="Proteomes" id="UP000248918">
    <property type="component" value="Unassembled WGS sequence"/>
</dbReference>
<dbReference type="RefSeq" id="WP_146749778.1">
    <property type="nucleotide sequence ID" value="NZ_CADFFP010000007.1"/>
</dbReference>
<dbReference type="EMBL" id="QLTK01000010">
    <property type="protein sequence ID" value="RAS29765.1"/>
    <property type="molecule type" value="Genomic_DNA"/>
</dbReference>
<evidence type="ECO:0000313" key="2">
    <source>
        <dbReference type="Proteomes" id="UP000248918"/>
    </source>
</evidence>
<protein>
    <recommendedName>
        <fullName evidence="3">SIR2-like protein</fullName>
    </recommendedName>
</protein>
<gene>
    <name evidence="1" type="ORF">BX591_11040</name>
</gene>
<organism evidence="1 2">
    <name type="scientific">Paraburkholderia bryophila</name>
    <dbReference type="NCBI Taxonomy" id="420952"/>
    <lineage>
        <taxon>Bacteria</taxon>
        <taxon>Pseudomonadati</taxon>
        <taxon>Pseudomonadota</taxon>
        <taxon>Betaproteobacteria</taxon>
        <taxon>Burkholderiales</taxon>
        <taxon>Burkholderiaceae</taxon>
        <taxon>Paraburkholderia</taxon>
    </lineage>
</organism>
<comment type="caution">
    <text evidence="1">The sequence shown here is derived from an EMBL/GenBank/DDBJ whole genome shotgun (WGS) entry which is preliminary data.</text>
</comment>
<dbReference type="AlphaFoldDB" id="A0A329CF88"/>
<proteinExistence type="predicted"/>
<reference evidence="1 2" key="1">
    <citation type="submission" date="2018-06" db="EMBL/GenBank/DDBJ databases">
        <title>Genomic Encyclopedia of Type Strains, Phase III (KMG-III): the genomes of soil and plant-associated and newly described type strains.</title>
        <authorList>
            <person name="Whitman W."/>
        </authorList>
    </citation>
    <scope>NUCLEOTIDE SEQUENCE [LARGE SCALE GENOMIC DNA]</scope>
    <source>
        <strain evidence="1 2">LMG 23644</strain>
    </source>
</reference>
<evidence type="ECO:0008006" key="3">
    <source>
        <dbReference type="Google" id="ProtNLM"/>
    </source>
</evidence>
<name>A0A329CF88_9BURK</name>
<dbReference type="OrthoDB" id="9812283at2"/>
<accession>A0A329CF88</accession>
<sequence length="170" mass="18836">MKALFVGAGASYECGMPLVGELTNCIRFNLLKRLDGKLFDFRADPAYRETFKSILSDTNLHYEQMVGVLEDTLFAGKGKPQVVQNVTSQILECIQLLLLEDQVNTSALFASKVKDYVGIAALADQQPGLHVFSLNHDVNFEEICKYHGVPYRDGFGLSVTTGLRRSVASR</sequence>
<evidence type="ECO:0000313" key="1">
    <source>
        <dbReference type="EMBL" id="RAS29765.1"/>
    </source>
</evidence>